<dbReference type="EMBL" id="KV454430">
    <property type="protein sequence ID" value="ODQ80307.1"/>
    <property type="molecule type" value="Genomic_DNA"/>
</dbReference>
<proteinExistence type="predicted"/>
<dbReference type="CDD" id="cd09271">
    <property type="entry name" value="RNase_H2-C"/>
    <property type="match status" value="1"/>
</dbReference>
<gene>
    <name evidence="1" type="ORF">BABINDRAFT_161263</name>
</gene>
<dbReference type="Pfam" id="PF08615">
    <property type="entry name" value="RNase_H2_suC"/>
    <property type="match status" value="1"/>
</dbReference>
<keyword evidence="2" id="KW-1185">Reference proteome</keyword>
<protein>
    <submittedName>
        <fullName evidence="1">Uncharacterized protein</fullName>
    </submittedName>
</protein>
<evidence type="ECO:0000313" key="2">
    <source>
        <dbReference type="Proteomes" id="UP000094336"/>
    </source>
</evidence>
<name>A0A1E3QTQ2_9ASCO</name>
<dbReference type="RefSeq" id="XP_018985635.1">
    <property type="nucleotide sequence ID" value="XM_019128724.1"/>
</dbReference>
<accession>A0A1E3QTQ2</accession>
<reference evidence="2" key="1">
    <citation type="submission" date="2016-05" db="EMBL/GenBank/DDBJ databases">
        <title>Comparative genomics of biotechnologically important yeasts.</title>
        <authorList>
            <consortium name="DOE Joint Genome Institute"/>
            <person name="Riley R."/>
            <person name="Haridas S."/>
            <person name="Wolfe K.H."/>
            <person name="Lopes M.R."/>
            <person name="Hittinger C.T."/>
            <person name="Goker M."/>
            <person name="Salamov A."/>
            <person name="Wisecaver J."/>
            <person name="Long T.M."/>
            <person name="Aerts A.L."/>
            <person name="Barry K."/>
            <person name="Choi C."/>
            <person name="Clum A."/>
            <person name="Coughlan A.Y."/>
            <person name="Deshpande S."/>
            <person name="Douglass A.P."/>
            <person name="Hanson S.J."/>
            <person name="Klenk H.-P."/>
            <person name="Labutti K."/>
            <person name="Lapidus A."/>
            <person name="Lindquist E."/>
            <person name="Lipzen A."/>
            <person name="Meier-Kolthoff J.P."/>
            <person name="Ohm R.A."/>
            <person name="Otillar R.P."/>
            <person name="Pangilinan J."/>
            <person name="Peng Y."/>
            <person name="Rokas A."/>
            <person name="Rosa C.A."/>
            <person name="Scheuner C."/>
            <person name="Sibirny A.A."/>
            <person name="Slot J.C."/>
            <person name="Stielow J.B."/>
            <person name="Sun H."/>
            <person name="Kurtzman C.P."/>
            <person name="Blackwell M."/>
            <person name="Grigoriev I.V."/>
            <person name="Jeffries T.W."/>
        </authorList>
    </citation>
    <scope>NUCLEOTIDE SEQUENCE [LARGE SCALE GENOMIC DNA]</scope>
    <source>
        <strain evidence="2">NRRL Y-12698</strain>
    </source>
</reference>
<dbReference type="STRING" id="984486.A0A1E3QTQ2"/>
<dbReference type="Proteomes" id="UP000094336">
    <property type="component" value="Unassembled WGS sequence"/>
</dbReference>
<organism evidence="1 2">
    <name type="scientific">Babjeviella inositovora NRRL Y-12698</name>
    <dbReference type="NCBI Taxonomy" id="984486"/>
    <lineage>
        <taxon>Eukaryota</taxon>
        <taxon>Fungi</taxon>
        <taxon>Dikarya</taxon>
        <taxon>Ascomycota</taxon>
        <taxon>Saccharomycotina</taxon>
        <taxon>Pichiomycetes</taxon>
        <taxon>Serinales incertae sedis</taxon>
        <taxon>Babjeviella</taxon>
    </lineage>
</organism>
<sequence>MSEASIITIPSETFTCNIVPCQIQYTGEADHALLTTSREESRITAENETLNKAGTASIDDVVYLRGRKLLGKRVDMGSYEGHILQREETLAEEGLSSRYTSVGRFDRMVLFAHEQVPDLLNCQWGNLAEMAQAADIIHG</sequence>
<dbReference type="InterPro" id="IPR013924">
    <property type="entry name" value="RNase_H2_suC"/>
</dbReference>
<dbReference type="AlphaFoldDB" id="A0A1E3QTQ2"/>
<dbReference type="GeneID" id="30146577"/>
<dbReference type="OrthoDB" id="6222486at2759"/>
<evidence type="ECO:0000313" key="1">
    <source>
        <dbReference type="EMBL" id="ODQ80307.1"/>
    </source>
</evidence>
<dbReference type="GO" id="GO:0006401">
    <property type="term" value="P:RNA catabolic process"/>
    <property type="evidence" value="ECO:0007669"/>
    <property type="project" value="InterPro"/>
</dbReference>
<dbReference type="GO" id="GO:0032299">
    <property type="term" value="C:ribonuclease H2 complex"/>
    <property type="evidence" value="ECO:0007669"/>
    <property type="project" value="InterPro"/>
</dbReference>
<dbReference type="Gene3D" id="2.40.128.680">
    <property type="match status" value="1"/>
</dbReference>